<evidence type="ECO:0000313" key="2">
    <source>
        <dbReference type="Proteomes" id="UP000006462"/>
    </source>
</evidence>
<keyword evidence="2" id="KW-1185">Reference proteome</keyword>
<dbReference type="Pfam" id="PF13189">
    <property type="entry name" value="Cytidylate_kin2"/>
    <property type="match status" value="1"/>
</dbReference>
<reference evidence="1 2" key="1">
    <citation type="submission" date="2009-12" db="EMBL/GenBank/DDBJ databases">
        <authorList>
            <person name="Shrivastava S."/>
            <person name="Madupu R."/>
            <person name="Durkin A.S."/>
            <person name="Torralba M."/>
            <person name="Methe B."/>
            <person name="Sutton G.G."/>
            <person name="Strausberg R.L."/>
            <person name="Nelson K.E."/>
        </authorList>
    </citation>
    <scope>NUCLEOTIDE SEQUENCE [LARGE SCALE GENOMIC DNA]</scope>
    <source>
        <strain evidence="1 2">W5455</strain>
    </source>
</reference>
<protein>
    <recommendedName>
        <fullName evidence="3">Cytidylate kinase-like family protein</fullName>
    </recommendedName>
</protein>
<organism evidence="1 2">
    <name type="scientific">Pyramidobacter piscolens W5455</name>
    <dbReference type="NCBI Taxonomy" id="352165"/>
    <lineage>
        <taxon>Bacteria</taxon>
        <taxon>Thermotogati</taxon>
        <taxon>Synergistota</taxon>
        <taxon>Synergistia</taxon>
        <taxon>Synergistales</taxon>
        <taxon>Dethiosulfovibrionaceae</taxon>
        <taxon>Pyramidobacter</taxon>
    </lineage>
</organism>
<dbReference type="EMBL" id="ADFP01000006">
    <property type="protein sequence ID" value="EFB92036.1"/>
    <property type="molecule type" value="Genomic_DNA"/>
</dbReference>
<proteinExistence type="predicted"/>
<sequence>MRQFRQPFFASAFFPDPAAGPSPLQSAAGKKSAFVVFYHKEEGFYSVAALIFPRTIRIKIHSQRQEGLIHMTARIITIGREYGSGGRSIGEQAAKMLGYGFYDKVLIDLAAKKSGFAIDYIRNTEEQVTPNYLFNLAANGYYANSMFINDGLPASDNLFILQSKIIRELAEKGPCVIVGRCADYILRDRADCLNVFIHAPLADRVARAVGEYGLPAEGAEKTVQRNDKIRSKHYQYYAGSKWGHIHRYHLTLNSSAFGCEAAAALIVETARRFG</sequence>
<evidence type="ECO:0008006" key="3">
    <source>
        <dbReference type="Google" id="ProtNLM"/>
    </source>
</evidence>
<gene>
    <name evidence="1" type="ORF">HMPREF7215_1917</name>
</gene>
<comment type="caution">
    <text evidence="1">The sequence shown here is derived from an EMBL/GenBank/DDBJ whole genome shotgun (WGS) entry which is preliminary data.</text>
</comment>
<dbReference type="InterPro" id="IPR027417">
    <property type="entry name" value="P-loop_NTPase"/>
</dbReference>
<accession>A0ABP2HXZ1</accession>
<name>A0ABP2HXZ1_9BACT</name>
<dbReference type="Gene3D" id="3.40.50.300">
    <property type="entry name" value="P-loop containing nucleotide triphosphate hydrolases"/>
    <property type="match status" value="1"/>
</dbReference>
<dbReference type="Proteomes" id="UP000006462">
    <property type="component" value="Unassembled WGS sequence"/>
</dbReference>
<evidence type="ECO:0000313" key="1">
    <source>
        <dbReference type="EMBL" id="EFB92036.1"/>
    </source>
</evidence>